<proteinExistence type="predicted"/>
<organism evidence="2 3">
    <name type="scientific">Mycolicibacterium rhodesiae</name>
    <name type="common">Mycobacterium rhodesiae</name>
    <dbReference type="NCBI Taxonomy" id="36814"/>
    <lineage>
        <taxon>Bacteria</taxon>
        <taxon>Bacillati</taxon>
        <taxon>Actinomycetota</taxon>
        <taxon>Actinomycetes</taxon>
        <taxon>Mycobacteriales</taxon>
        <taxon>Mycobacteriaceae</taxon>
        <taxon>Mycolicibacterium</taxon>
    </lineage>
</organism>
<feature type="transmembrane region" description="Helical" evidence="1">
    <location>
        <begin position="67"/>
        <end position="88"/>
    </location>
</feature>
<evidence type="ECO:0000313" key="3">
    <source>
        <dbReference type="Proteomes" id="UP000192534"/>
    </source>
</evidence>
<dbReference type="Proteomes" id="UP000192534">
    <property type="component" value="Unassembled WGS sequence"/>
</dbReference>
<keyword evidence="1" id="KW-1133">Transmembrane helix</keyword>
<keyword evidence="3" id="KW-1185">Reference proteome</keyword>
<feature type="transmembrane region" description="Helical" evidence="1">
    <location>
        <begin position="5"/>
        <end position="26"/>
    </location>
</feature>
<feature type="transmembrane region" description="Helical" evidence="1">
    <location>
        <begin position="32"/>
        <end position="55"/>
    </location>
</feature>
<reference evidence="2 3" key="1">
    <citation type="submission" date="2016-12" db="EMBL/GenBank/DDBJ databases">
        <title>The new phylogeny of genus Mycobacterium.</title>
        <authorList>
            <person name="Tortoli E."/>
            <person name="Trovato A."/>
            <person name="Cirillo D.M."/>
        </authorList>
    </citation>
    <scope>NUCLEOTIDE SEQUENCE [LARGE SCALE GENOMIC DNA]</scope>
    <source>
        <strain evidence="2 3">DSM 44223</strain>
    </source>
</reference>
<accession>A0A1X0J041</accession>
<protein>
    <recommendedName>
        <fullName evidence="4">Transmembrane protein</fullName>
    </recommendedName>
</protein>
<comment type="caution">
    <text evidence="2">The sequence shown here is derived from an EMBL/GenBank/DDBJ whole genome shotgun (WGS) entry which is preliminary data.</text>
</comment>
<keyword evidence="1" id="KW-0472">Membrane</keyword>
<keyword evidence="1" id="KW-0812">Transmembrane</keyword>
<name>A0A1X0J041_MYCRH</name>
<dbReference type="RefSeq" id="WP_083118152.1">
    <property type="nucleotide sequence ID" value="NZ_JACKUO010000022.1"/>
</dbReference>
<sequence>MRPTLIAGIGGIVLGHILWLIGISLATSGQDVSFWVLILSAVILVLAAAVGYLAWREYQRKRMVWAAFLGCMPVSPVIFTLIVLGVTYL</sequence>
<gene>
    <name evidence="2" type="ORF">BST42_08605</name>
</gene>
<dbReference type="EMBL" id="MVIH01000003">
    <property type="protein sequence ID" value="ORB54848.1"/>
    <property type="molecule type" value="Genomic_DNA"/>
</dbReference>
<evidence type="ECO:0000313" key="2">
    <source>
        <dbReference type="EMBL" id="ORB54848.1"/>
    </source>
</evidence>
<dbReference type="AlphaFoldDB" id="A0A1X0J041"/>
<evidence type="ECO:0000256" key="1">
    <source>
        <dbReference type="SAM" id="Phobius"/>
    </source>
</evidence>
<evidence type="ECO:0008006" key="4">
    <source>
        <dbReference type="Google" id="ProtNLM"/>
    </source>
</evidence>